<gene>
    <name evidence="4" type="ORF">FK219_006760</name>
</gene>
<reference evidence="4 5" key="1">
    <citation type="submission" date="2019-06" db="EMBL/GenBank/DDBJ databases">
        <authorList>
            <person name="De-Chao Zhang Q."/>
        </authorList>
    </citation>
    <scope>NUCLEOTIDE SEQUENCE [LARGE SCALE GENOMIC DNA]</scope>
    <source>
        <strain evidence="4 5">KN1116</strain>
    </source>
</reference>
<dbReference type="AlphaFoldDB" id="A0A9E5JV20"/>
<dbReference type="RefSeq" id="WP_152583431.1">
    <property type="nucleotide sequence ID" value="NZ_VIKT02000009.1"/>
</dbReference>
<name>A0A9E5JV20_9MICO</name>
<evidence type="ECO:0000256" key="1">
    <source>
        <dbReference type="SAM" id="Coils"/>
    </source>
</evidence>
<feature type="coiled-coil region" evidence="1">
    <location>
        <begin position="228"/>
        <end position="259"/>
    </location>
</feature>
<keyword evidence="5" id="KW-1185">Reference proteome</keyword>
<evidence type="ECO:0000313" key="4">
    <source>
        <dbReference type="EMBL" id="NHF62938.1"/>
    </source>
</evidence>
<keyword evidence="1" id="KW-0175">Coiled coil</keyword>
<dbReference type="EMBL" id="VIKT02000009">
    <property type="protein sequence ID" value="NHF62938.1"/>
    <property type="molecule type" value="Genomic_DNA"/>
</dbReference>
<feature type="transmembrane region" description="Helical" evidence="3">
    <location>
        <begin position="21"/>
        <end position="47"/>
    </location>
</feature>
<evidence type="ECO:0000256" key="3">
    <source>
        <dbReference type="SAM" id="Phobius"/>
    </source>
</evidence>
<keyword evidence="3" id="KW-0812">Transmembrane</keyword>
<feature type="region of interest" description="Disordered" evidence="2">
    <location>
        <begin position="341"/>
        <end position="361"/>
    </location>
</feature>
<dbReference type="Proteomes" id="UP000818266">
    <property type="component" value="Unassembled WGS sequence"/>
</dbReference>
<dbReference type="OrthoDB" id="9787474at2"/>
<evidence type="ECO:0000256" key="2">
    <source>
        <dbReference type="SAM" id="MobiDB-lite"/>
    </source>
</evidence>
<protein>
    <submittedName>
        <fullName evidence="4">Uncharacterized protein</fullName>
    </submittedName>
</protein>
<keyword evidence="3" id="KW-1133">Transmembrane helix</keyword>
<organism evidence="4 5">
    <name type="scientific">Microcella pacifica</name>
    <dbReference type="NCBI Taxonomy" id="2591847"/>
    <lineage>
        <taxon>Bacteria</taxon>
        <taxon>Bacillati</taxon>
        <taxon>Actinomycetota</taxon>
        <taxon>Actinomycetes</taxon>
        <taxon>Micrococcales</taxon>
        <taxon>Microbacteriaceae</taxon>
        <taxon>Microcella</taxon>
    </lineage>
</organism>
<accession>A0A9E5JV20</accession>
<sequence>MSHFSTEPRHARRDRGARVGRGALLAVAAICIAAQGLVLAGAGWAVANPRQVDDQLTVWSYEPDPTIVRYADQAGLSEEGRFLFYASVPEVLPPERFDLFCSFEETGLGVLGCYTPADGRIFLYDVTNDDLDGYEVVVAAHEMLHAAWDRLSTEERDALAVLLEADFAALGPEHELVERIAEYEALDPTSRIPELYAILGTEIPTLAPELEQHYARYFDDRSLTIDLYAQVAAVFDSLEERLQQLSDELDARFAALEADQAEYADAAAALEDDISAFNERASRPGGYTSQSAFESDRQALLDRQAALEVEREGLNAAVDEYNALLEELEELNAEAAELNRAINVDAQPLPPSQGSDDDLAD</sequence>
<evidence type="ECO:0000313" key="5">
    <source>
        <dbReference type="Proteomes" id="UP000818266"/>
    </source>
</evidence>
<reference evidence="4 5" key="2">
    <citation type="submission" date="2020-03" db="EMBL/GenBank/DDBJ databases">
        <title>Chryseoglobus sp. isolated from a deep-sea seamount.</title>
        <authorList>
            <person name="Zhang D.-C."/>
        </authorList>
    </citation>
    <scope>NUCLEOTIDE SEQUENCE [LARGE SCALE GENOMIC DNA]</scope>
    <source>
        <strain evidence="4 5">KN1116</strain>
    </source>
</reference>
<keyword evidence="3" id="KW-0472">Membrane</keyword>
<proteinExistence type="predicted"/>
<comment type="caution">
    <text evidence="4">The sequence shown here is derived from an EMBL/GenBank/DDBJ whole genome shotgun (WGS) entry which is preliminary data.</text>
</comment>